<name>A0A6J1HKS5_CUCMO</name>
<dbReference type="RefSeq" id="XP_022964423.1">
    <property type="nucleotide sequence ID" value="XM_023108655.1"/>
</dbReference>
<dbReference type="InterPro" id="IPR035513">
    <property type="entry name" value="Invertase/methylesterase_inhib"/>
</dbReference>
<evidence type="ECO:0000313" key="7">
    <source>
        <dbReference type="RefSeq" id="XP_022964423.1"/>
    </source>
</evidence>
<evidence type="ECO:0000256" key="2">
    <source>
        <dbReference type="ARBA" id="ARBA00023157"/>
    </source>
</evidence>
<dbReference type="PANTHER" id="PTHR35357:SF17">
    <property type="entry name" value="PECTINESTERASE INHIBITOR 12"/>
    <property type="match status" value="1"/>
</dbReference>
<evidence type="ECO:0000256" key="4">
    <source>
        <dbReference type="SAM" id="Phobius"/>
    </source>
</evidence>
<dbReference type="GO" id="GO:0005576">
    <property type="term" value="C:extracellular region"/>
    <property type="evidence" value="ECO:0007669"/>
    <property type="project" value="UniProtKB-ARBA"/>
</dbReference>
<protein>
    <submittedName>
        <fullName evidence="7">Invertase inhibitor</fullName>
    </submittedName>
</protein>
<evidence type="ECO:0000313" key="6">
    <source>
        <dbReference type="Proteomes" id="UP000504609"/>
    </source>
</evidence>
<keyword evidence="4" id="KW-0812">Transmembrane</keyword>
<evidence type="ECO:0000259" key="5">
    <source>
        <dbReference type="SMART" id="SM00856"/>
    </source>
</evidence>
<keyword evidence="4" id="KW-1133">Transmembrane helix</keyword>
<dbReference type="Pfam" id="PF04043">
    <property type="entry name" value="PMEI"/>
    <property type="match status" value="1"/>
</dbReference>
<comment type="similarity">
    <text evidence="3">Belongs to the PMEI family.</text>
</comment>
<dbReference type="NCBIfam" id="TIGR01614">
    <property type="entry name" value="PME_inhib"/>
    <property type="match status" value="1"/>
</dbReference>
<accession>A0A6J1HKS5</accession>
<organism evidence="6 7">
    <name type="scientific">Cucurbita moschata</name>
    <name type="common">Winter crookneck squash</name>
    <name type="synonym">Cucurbita pepo var. moschata</name>
    <dbReference type="NCBI Taxonomy" id="3662"/>
    <lineage>
        <taxon>Eukaryota</taxon>
        <taxon>Viridiplantae</taxon>
        <taxon>Streptophyta</taxon>
        <taxon>Embryophyta</taxon>
        <taxon>Tracheophyta</taxon>
        <taxon>Spermatophyta</taxon>
        <taxon>Magnoliopsida</taxon>
        <taxon>eudicotyledons</taxon>
        <taxon>Gunneridae</taxon>
        <taxon>Pentapetalae</taxon>
        <taxon>rosids</taxon>
        <taxon>fabids</taxon>
        <taxon>Cucurbitales</taxon>
        <taxon>Cucurbitaceae</taxon>
        <taxon>Cucurbiteae</taxon>
        <taxon>Cucurbita</taxon>
    </lineage>
</organism>
<evidence type="ECO:0000256" key="1">
    <source>
        <dbReference type="ARBA" id="ARBA00022729"/>
    </source>
</evidence>
<dbReference type="AlphaFoldDB" id="A0A6J1HKS5"/>
<dbReference type="KEGG" id="cmos:111464448"/>
<dbReference type="GO" id="GO:0004857">
    <property type="term" value="F:enzyme inhibitor activity"/>
    <property type="evidence" value="ECO:0007669"/>
    <property type="project" value="InterPro"/>
</dbReference>
<evidence type="ECO:0000256" key="3">
    <source>
        <dbReference type="ARBA" id="ARBA00038471"/>
    </source>
</evidence>
<keyword evidence="6" id="KW-1185">Reference proteome</keyword>
<feature type="transmembrane region" description="Helical" evidence="4">
    <location>
        <begin position="12"/>
        <end position="33"/>
    </location>
</feature>
<dbReference type="CDD" id="cd15795">
    <property type="entry name" value="PMEI-Pla_a_1_like"/>
    <property type="match status" value="1"/>
</dbReference>
<dbReference type="InterPro" id="IPR006501">
    <property type="entry name" value="Pectinesterase_inhib_dom"/>
</dbReference>
<keyword evidence="1" id="KW-0732">Signal</keyword>
<gene>
    <name evidence="7" type="primary">LOC111464448</name>
</gene>
<keyword evidence="2" id="KW-1015">Disulfide bond</keyword>
<dbReference type="FunFam" id="1.20.140.40:FF:000002">
    <property type="entry name" value="Putative invertase inhibitor"/>
    <property type="match status" value="1"/>
</dbReference>
<dbReference type="SUPFAM" id="SSF101148">
    <property type="entry name" value="Plant invertase/pectin methylesterase inhibitor"/>
    <property type="match status" value="1"/>
</dbReference>
<dbReference type="GeneID" id="111464448"/>
<dbReference type="Gene3D" id="1.20.140.40">
    <property type="entry name" value="Invertase/pectin methylesterase inhibitor family protein"/>
    <property type="match status" value="1"/>
</dbReference>
<reference evidence="7" key="1">
    <citation type="submission" date="2025-08" db="UniProtKB">
        <authorList>
            <consortium name="RefSeq"/>
        </authorList>
    </citation>
    <scope>IDENTIFICATION</scope>
    <source>
        <tissue evidence="7">Young leaves</tissue>
    </source>
</reference>
<dbReference type="InterPro" id="IPR034088">
    <property type="entry name" value="Pla_a_1-like"/>
</dbReference>
<dbReference type="SMART" id="SM00856">
    <property type="entry name" value="PMEI"/>
    <property type="match status" value="1"/>
</dbReference>
<proteinExistence type="inferred from homology"/>
<sequence length="185" mass="20755">MIMNPKSSSFPFMIIISMIILNISTTIVVANFVEKTCKKCEKNNPNVDYEFCVSSFRSHPGSDSADLRKLGAISLHLIGKNVSNSVEYVEDLLHKKEVDPYKRARLNDCLEVYCEAVVSVEEGKKAYKEGRYDDVNIKVSSVMDAGRVCEDGFREKEGLSSPLTRWNNDTFNLTAIALSIINMLS</sequence>
<dbReference type="PANTHER" id="PTHR35357">
    <property type="entry name" value="OS02G0537100 PROTEIN"/>
    <property type="match status" value="1"/>
</dbReference>
<keyword evidence="4" id="KW-0472">Membrane</keyword>
<feature type="domain" description="Pectinesterase inhibitor" evidence="5">
    <location>
        <begin position="28"/>
        <end position="180"/>
    </location>
</feature>
<dbReference type="Proteomes" id="UP000504609">
    <property type="component" value="Unplaced"/>
</dbReference>